<accession>W4RVK4</accession>
<name>W4RVK4_9BACI</name>
<gene>
    <name evidence="2" type="ORF">JCM21738_4917</name>
</gene>
<protein>
    <submittedName>
        <fullName evidence="2">Uncharacterized protein</fullName>
    </submittedName>
</protein>
<keyword evidence="1" id="KW-0732">Signal</keyword>
<proteinExistence type="predicted"/>
<reference evidence="2 3" key="1">
    <citation type="submission" date="2013-12" db="EMBL/GenBank/DDBJ databases">
        <title>NBRP : Genome information of microbial organism related human and environment.</title>
        <authorList>
            <person name="Hattori M."/>
            <person name="Oshima K."/>
            <person name="Inaba H."/>
            <person name="Suda W."/>
            <person name="Sakamoto M."/>
            <person name="Iino T."/>
            <person name="Kitahara M."/>
            <person name="Oshida Y."/>
            <person name="Iida T."/>
            <person name="Kudo T."/>
            <person name="Itoh T."/>
            <person name="Ahmed I."/>
            <person name="Ohkuma M."/>
        </authorList>
    </citation>
    <scope>NUCLEOTIDE SEQUENCE [LARGE SCALE GENOMIC DNA]</scope>
    <source>
        <strain evidence="2 3">JCM 21738</strain>
    </source>
</reference>
<feature type="signal peptide" evidence="1">
    <location>
        <begin position="1"/>
        <end position="24"/>
    </location>
</feature>
<organism evidence="2 3">
    <name type="scientific">Mesobacillus boroniphilus JCM 21738</name>
    <dbReference type="NCBI Taxonomy" id="1294265"/>
    <lineage>
        <taxon>Bacteria</taxon>
        <taxon>Bacillati</taxon>
        <taxon>Bacillota</taxon>
        <taxon>Bacilli</taxon>
        <taxon>Bacillales</taxon>
        <taxon>Bacillaceae</taxon>
        <taxon>Mesobacillus</taxon>
    </lineage>
</organism>
<evidence type="ECO:0000256" key="1">
    <source>
        <dbReference type="SAM" id="SignalP"/>
    </source>
</evidence>
<feature type="chain" id="PRO_5004849459" evidence="1">
    <location>
        <begin position="25"/>
        <end position="59"/>
    </location>
</feature>
<dbReference type="EMBL" id="BAUW01000105">
    <property type="protein sequence ID" value="GAE47893.1"/>
    <property type="molecule type" value="Genomic_DNA"/>
</dbReference>
<evidence type="ECO:0000313" key="3">
    <source>
        <dbReference type="Proteomes" id="UP000018949"/>
    </source>
</evidence>
<comment type="caution">
    <text evidence="2">The sequence shown here is derived from an EMBL/GenBank/DDBJ whole genome shotgun (WGS) entry which is preliminary data.</text>
</comment>
<evidence type="ECO:0000313" key="2">
    <source>
        <dbReference type="EMBL" id="GAE47893.1"/>
    </source>
</evidence>
<keyword evidence="3" id="KW-1185">Reference proteome</keyword>
<dbReference type="AlphaFoldDB" id="W4RVK4"/>
<sequence>MMKKFAVVLFAVMMVVSIANPGFAADNPGNKKDIVDTAVSAGNFKILAAALRKPDWSKP</sequence>
<dbReference type="RefSeq" id="WP_243463097.1">
    <property type="nucleotide sequence ID" value="NZ_BAUW01000105.1"/>
</dbReference>
<dbReference type="Proteomes" id="UP000018949">
    <property type="component" value="Unassembled WGS sequence"/>
</dbReference>